<gene>
    <name evidence="2" type="ORF">E6K71_10685</name>
    <name evidence="3" type="ORF">E6K75_02005</name>
</gene>
<keyword evidence="1" id="KW-0732">Signal</keyword>
<dbReference type="EMBL" id="VBOV01000050">
    <property type="protein sequence ID" value="TMQ61078.1"/>
    <property type="molecule type" value="Genomic_DNA"/>
</dbReference>
<feature type="signal peptide" evidence="1">
    <location>
        <begin position="1"/>
        <end position="24"/>
    </location>
</feature>
<organism evidence="3 5">
    <name type="scientific">Eiseniibacteriota bacterium</name>
    <dbReference type="NCBI Taxonomy" id="2212470"/>
    <lineage>
        <taxon>Bacteria</taxon>
        <taxon>Candidatus Eiseniibacteriota</taxon>
    </lineage>
</organism>
<evidence type="ECO:0000313" key="3">
    <source>
        <dbReference type="EMBL" id="TMQ61078.1"/>
    </source>
</evidence>
<proteinExistence type="predicted"/>
<dbReference type="AlphaFoldDB" id="A0A538TBS2"/>
<reference evidence="4 5" key="1">
    <citation type="journal article" date="2019" name="Nat. Microbiol.">
        <title>Mediterranean grassland soil C-N compound turnover is dependent on rainfall and depth, and is mediated by genomically divergent microorganisms.</title>
        <authorList>
            <person name="Diamond S."/>
            <person name="Andeer P.F."/>
            <person name="Li Z."/>
            <person name="Crits-Christoph A."/>
            <person name="Burstein D."/>
            <person name="Anantharaman K."/>
            <person name="Lane K.R."/>
            <person name="Thomas B.C."/>
            <person name="Pan C."/>
            <person name="Northen T.R."/>
            <person name="Banfield J.F."/>
        </authorList>
    </citation>
    <scope>NUCLEOTIDE SEQUENCE [LARGE SCALE GENOMIC DNA]</scope>
    <source>
        <strain evidence="2">WS_1</strain>
        <strain evidence="3">WS_5</strain>
    </source>
</reference>
<feature type="chain" id="PRO_5039810597" description="PepSY domain-containing protein" evidence="1">
    <location>
        <begin position="25"/>
        <end position="156"/>
    </location>
</feature>
<accession>A0A538TBS2</accession>
<dbReference type="Proteomes" id="UP000316292">
    <property type="component" value="Unassembled WGS sequence"/>
</dbReference>
<sequence>MNSKKIMLAILCVGVAAAACTATANNPKLDSRYEYTVGDDVAQRTASIFRITAGIEEPTLVYYDRENHDIVAEIIGNTDNVEAAKREIDALVDVIRANVVGYAKKQHRLDLTDNDVTLIYYVDSDQGVPVEVVRREKGKYIVPVGGEAGGDAEDKE</sequence>
<dbReference type="EMBL" id="VBOR01000123">
    <property type="protein sequence ID" value="TMQ47184.1"/>
    <property type="molecule type" value="Genomic_DNA"/>
</dbReference>
<dbReference type="Proteomes" id="UP000320913">
    <property type="component" value="Unassembled WGS sequence"/>
</dbReference>
<evidence type="ECO:0000313" key="2">
    <source>
        <dbReference type="EMBL" id="TMQ47184.1"/>
    </source>
</evidence>
<evidence type="ECO:0008006" key="6">
    <source>
        <dbReference type="Google" id="ProtNLM"/>
    </source>
</evidence>
<evidence type="ECO:0000313" key="5">
    <source>
        <dbReference type="Proteomes" id="UP000320913"/>
    </source>
</evidence>
<protein>
    <recommendedName>
        <fullName evidence="6">PepSY domain-containing protein</fullName>
    </recommendedName>
</protein>
<evidence type="ECO:0000313" key="4">
    <source>
        <dbReference type="Proteomes" id="UP000316292"/>
    </source>
</evidence>
<dbReference type="PROSITE" id="PS51257">
    <property type="entry name" value="PROKAR_LIPOPROTEIN"/>
    <property type="match status" value="1"/>
</dbReference>
<comment type="caution">
    <text evidence="3">The sequence shown here is derived from an EMBL/GenBank/DDBJ whole genome shotgun (WGS) entry which is preliminary data.</text>
</comment>
<evidence type="ECO:0000256" key="1">
    <source>
        <dbReference type="SAM" id="SignalP"/>
    </source>
</evidence>
<name>A0A538TBS2_UNCEI</name>